<dbReference type="AlphaFoldDB" id="A0A813F703"/>
<protein>
    <submittedName>
        <fullName evidence="1">Uncharacterized protein</fullName>
    </submittedName>
</protein>
<reference evidence="1" key="1">
    <citation type="submission" date="2021-02" db="EMBL/GenBank/DDBJ databases">
        <authorList>
            <person name="Dougan E. K."/>
            <person name="Rhodes N."/>
            <person name="Thang M."/>
            <person name="Chan C."/>
        </authorList>
    </citation>
    <scope>NUCLEOTIDE SEQUENCE</scope>
</reference>
<comment type="caution">
    <text evidence="1">The sequence shown here is derived from an EMBL/GenBank/DDBJ whole genome shotgun (WGS) entry which is preliminary data.</text>
</comment>
<evidence type="ECO:0000313" key="1">
    <source>
        <dbReference type="EMBL" id="CAE8607409.1"/>
    </source>
</evidence>
<organism evidence="1 2">
    <name type="scientific">Polarella glacialis</name>
    <name type="common">Dinoflagellate</name>
    <dbReference type="NCBI Taxonomy" id="89957"/>
    <lineage>
        <taxon>Eukaryota</taxon>
        <taxon>Sar</taxon>
        <taxon>Alveolata</taxon>
        <taxon>Dinophyceae</taxon>
        <taxon>Suessiales</taxon>
        <taxon>Suessiaceae</taxon>
        <taxon>Polarella</taxon>
    </lineage>
</organism>
<dbReference type="Proteomes" id="UP000654075">
    <property type="component" value="Unassembled WGS sequence"/>
</dbReference>
<dbReference type="Gene3D" id="2.40.50.100">
    <property type="match status" value="1"/>
</dbReference>
<dbReference type="SUPFAM" id="SSF110324">
    <property type="entry name" value="Ribosomal L27 protein-like"/>
    <property type="match status" value="1"/>
</dbReference>
<evidence type="ECO:0000313" key="2">
    <source>
        <dbReference type="Proteomes" id="UP000654075"/>
    </source>
</evidence>
<accession>A0A813F703</accession>
<proteinExistence type="predicted"/>
<sequence length="581" mass="65194">MAVGCKPRRSPLLRRSLRAVVFSASAVLGFRSQVQPLFAAASGYFPGRPELAPQVASPNRMPLLQELDSKLPNDGGIEEQTLETRLLREQTALLAQELRLDAWGVSPALESLVPGLESVGKVMLRMCSGARIQVDVTLVSLLLSIDQTISNCKHQASQESLRVVAFAKTKLVAANSLPMDGLSFSDLMADRDSGEPGHRSHEARSQWQLTFVKHWKRLLFEPFYQTVKFRFALKQNRPGGLRETNPVIWTGAYHDWHTADLQFLPRQRSVRFVSHAQAEVPGARANPPFRQTESPASAAVAAVVPAAGRKKSTSCFTFTGSALEQPRTIRRVGPFQADQKGLLSQASSSQPLQSAHAAEGEGKTFPGLTELTIAHIGIKALPAEYCEAGRLICKQRKYIAKNPYVTRKRHFKLYPGVNVKVMKNTSLQAAVSGRVKMTHDVRRGILIMNVLAEPREELQRDDLWRYRTEHVEDLEENRVLCSLRTKAFHVFGKEGGWVNQPTGPKPMKCRISHHNDSWNNPTVRDPLEMEPFCYTLNRAQLERHIAKVRRQQAGVPEEENDPEFQITDTKFYRFRGQSAQR</sequence>
<keyword evidence="2" id="KW-1185">Reference proteome</keyword>
<name>A0A813F703_POLGL</name>
<dbReference type="EMBL" id="CAJNNV010021487">
    <property type="protein sequence ID" value="CAE8607409.1"/>
    <property type="molecule type" value="Genomic_DNA"/>
</dbReference>
<gene>
    <name evidence="1" type="ORF">PGLA1383_LOCUS25342</name>
</gene>